<keyword evidence="3" id="KW-1185">Reference proteome</keyword>
<feature type="compositionally biased region" description="Polar residues" evidence="1">
    <location>
        <begin position="1"/>
        <end position="19"/>
    </location>
</feature>
<dbReference type="Proteomes" id="UP000192578">
    <property type="component" value="Unassembled WGS sequence"/>
</dbReference>
<name>A0A1W0WMI7_HYPEX</name>
<sequence length="437" mass="48784">MGMSEEVSNLSSMNVSSTAEDAGEFPSPELEVPSILSIPWDIIVMKLLPQTSLSFTDCCNLLAVTHGAGKTAGQLAEMFSAGDMDRFWEGKFQSLHPALYRTLVELKVPNGESVKVPNGESDGWFRRLKFRSEVVDAVRSTLDRYRWELFLLYQKNHSSRLDNFLSLYLNSDPTDIRFPRGDSTEGRSVQMGASVAALGLEFGAFLFATPTSNSIFPAFFRSPGKADVGPLSWILTDELCRRNNTPSDPLSVSAGECLDFFAGRPRLLRAYDYQIRFRQLEPVGIRRRGEFEDILPVGSFVMYRTETLVGFEEKLLRIGVVIGWSKGSLTATGAPRITYEVAPLVVPAPNDEFSDTYYRTRYVVEPIVSMKWLTAAPDSLRDVIRTDKSVKVFLDAFFDGFEGCRFLKPSPSLAAMYPDDEAVRIRLNELCGNSEAA</sequence>
<reference evidence="3" key="1">
    <citation type="submission" date="2017-01" db="EMBL/GenBank/DDBJ databases">
        <title>Comparative genomics of anhydrobiosis in the tardigrade Hypsibius dujardini.</title>
        <authorList>
            <person name="Yoshida Y."/>
            <person name="Koutsovoulos G."/>
            <person name="Laetsch D."/>
            <person name="Stevens L."/>
            <person name="Kumar S."/>
            <person name="Horikawa D."/>
            <person name="Ishino K."/>
            <person name="Komine S."/>
            <person name="Tomita M."/>
            <person name="Blaxter M."/>
            <person name="Arakawa K."/>
        </authorList>
    </citation>
    <scope>NUCLEOTIDE SEQUENCE [LARGE SCALE GENOMIC DNA]</scope>
    <source>
        <strain evidence="3">Z151</strain>
    </source>
</reference>
<accession>A0A1W0WMI7</accession>
<organism evidence="2 3">
    <name type="scientific">Hypsibius exemplaris</name>
    <name type="common">Freshwater tardigrade</name>
    <dbReference type="NCBI Taxonomy" id="2072580"/>
    <lineage>
        <taxon>Eukaryota</taxon>
        <taxon>Metazoa</taxon>
        <taxon>Ecdysozoa</taxon>
        <taxon>Tardigrada</taxon>
        <taxon>Eutardigrada</taxon>
        <taxon>Parachela</taxon>
        <taxon>Hypsibioidea</taxon>
        <taxon>Hypsibiidae</taxon>
        <taxon>Hypsibius</taxon>
    </lineage>
</organism>
<gene>
    <name evidence="2" type="ORF">BV898_09415</name>
</gene>
<evidence type="ECO:0000256" key="1">
    <source>
        <dbReference type="SAM" id="MobiDB-lite"/>
    </source>
</evidence>
<protein>
    <submittedName>
        <fullName evidence="2">Uncharacterized protein</fullName>
    </submittedName>
</protein>
<dbReference type="AlphaFoldDB" id="A0A1W0WMI7"/>
<proteinExistence type="predicted"/>
<evidence type="ECO:0000313" key="3">
    <source>
        <dbReference type="Proteomes" id="UP000192578"/>
    </source>
</evidence>
<comment type="caution">
    <text evidence="2">The sequence shown here is derived from an EMBL/GenBank/DDBJ whole genome shotgun (WGS) entry which is preliminary data.</text>
</comment>
<feature type="region of interest" description="Disordered" evidence="1">
    <location>
        <begin position="1"/>
        <end position="26"/>
    </location>
</feature>
<dbReference type="EMBL" id="MTYJ01000074">
    <property type="protein sequence ID" value="OQV16424.1"/>
    <property type="molecule type" value="Genomic_DNA"/>
</dbReference>
<evidence type="ECO:0000313" key="2">
    <source>
        <dbReference type="EMBL" id="OQV16424.1"/>
    </source>
</evidence>